<keyword evidence="3" id="KW-1185">Reference proteome</keyword>
<reference evidence="2" key="2">
    <citation type="submission" date="2020-11" db="EMBL/GenBank/DDBJ databases">
        <authorList>
            <person name="McCartney M.A."/>
            <person name="Auch B."/>
            <person name="Kono T."/>
            <person name="Mallez S."/>
            <person name="Becker A."/>
            <person name="Gohl D.M."/>
            <person name="Silverstein K.A.T."/>
            <person name="Koren S."/>
            <person name="Bechman K.B."/>
            <person name="Herman A."/>
            <person name="Abrahante J.E."/>
            <person name="Garbe J."/>
        </authorList>
    </citation>
    <scope>NUCLEOTIDE SEQUENCE</scope>
    <source>
        <strain evidence="2">Duluth1</strain>
        <tissue evidence="2">Whole animal</tissue>
    </source>
</reference>
<gene>
    <name evidence="2" type="ORF">DPMN_090790</name>
</gene>
<protein>
    <submittedName>
        <fullName evidence="2">Uncharacterized protein</fullName>
    </submittedName>
</protein>
<evidence type="ECO:0000256" key="1">
    <source>
        <dbReference type="SAM" id="MobiDB-lite"/>
    </source>
</evidence>
<evidence type="ECO:0000313" key="3">
    <source>
        <dbReference type="Proteomes" id="UP000828390"/>
    </source>
</evidence>
<evidence type="ECO:0000313" key="2">
    <source>
        <dbReference type="EMBL" id="KAH3848427.1"/>
    </source>
</evidence>
<sequence>MRHKRCELWTYRGTRFNPNVQPAQMNNTNPELNNDPGYGARHQLLYLPDTDLEASCAYLEIKKSNELNAVQNGSAMNEIHQMKEEAVLNGAALRQNSAEGHVKKNKEKDTTHPVIC</sequence>
<proteinExistence type="predicted"/>
<accession>A0A9D4L0F0</accession>
<comment type="caution">
    <text evidence="2">The sequence shown here is derived from an EMBL/GenBank/DDBJ whole genome shotgun (WGS) entry which is preliminary data.</text>
</comment>
<dbReference type="EMBL" id="JAIWYP010000003">
    <property type="protein sequence ID" value="KAH3848427.1"/>
    <property type="molecule type" value="Genomic_DNA"/>
</dbReference>
<feature type="region of interest" description="Disordered" evidence="1">
    <location>
        <begin position="95"/>
        <end position="116"/>
    </location>
</feature>
<organism evidence="2 3">
    <name type="scientific">Dreissena polymorpha</name>
    <name type="common">Zebra mussel</name>
    <name type="synonym">Mytilus polymorpha</name>
    <dbReference type="NCBI Taxonomy" id="45954"/>
    <lineage>
        <taxon>Eukaryota</taxon>
        <taxon>Metazoa</taxon>
        <taxon>Spiralia</taxon>
        <taxon>Lophotrochozoa</taxon>
        <taxon>Mollusca</taxon>
        <taxon>Bivalvia</taxon>
        <taxon>Autobranchia</taxon>
        <taxon>Heteroconchia</taxon>
        <taxon>Euheterodonta</taxon>
        <taxon>Imparidentia</taxon>
        <taxon>Neoheterodontei</taxon>
        <taxon>Myida</taxon>
        <taxon>Dreissenoidea</taxon>
        <taxon>Dreissenidae</taxon>
        <taxon>Dreissena</taxon>
    </lineage>
</organism>
<feature type="compositionally biased region" description="Basic and acidic residues" evidence="1">
    <location>
        <begin position="100"/>
        <end position="116"/>
    </location>
</feature>
<name>A0A9D4L0F0_DREPO</name>
<dbReference type="Proteomes" id="UP000828390">
    <property type="component" value="Unassembled WGS sequence"/>
</dbReference>
<reference evidence="2" key="1">
    <citation type="journal article" date="2019" name="bioRxiv">
        <title>The Genome of the Zebra Mussel, Dreissena polymorpha: A Resource for Invasive Species Research.</title>
        <authorList>
            <person name="McCartney M.A."/>
            <person name="Auch B."/>
            <person name="Kono T."/>
            <person name="Mallez S."/>
            <person name="Zhang Y."/>
            <person name="Obille A."/>
            <person name="Becker A."/>
            <person name="Abrahante J.E."/>
            <person name="Garbe J."/>
            <person name="Badalamenti J.P."/>
            <person name="Herman A."/>
            <person name="Mangelson H."/>
            <person name="Liachko I."/>
            <person name="Sullivan S."/>
            <person name="Sone E.D."/>
            <person name="Koren S."/>
            <person name="Silverstein K.A.T."/>
            <person name="Beckman K.B."/>
            <person name="Gohl D.M."/>
        </authorList>
    </citation>
    <scope>NUCLEOTIDE SEQUENCE</scope>
    <source>
        <strain evidence="2">Duluth1</strain>
        <tissue evidence="2">Whole animal</tissue>
    </source>
</reference>
<dbReference type="AlphaFoldDB" id="A0A9D4L0F0"/>